<gene>
    <name evidence="1" type="ordered locus">Intca_1117</name>
</gene>
<accession>E6SE25</accession>
<evidence type="ECO:0000313" key="2">
    <source>
        <dbReference type="Proteomes" id="UP000008914"/>
    </source>
</evidence>
<sequence length="171" mass="17866">MAVQVTDRGAIRTHDGPGGWHITLVECPDGLSNVSTVRGVTRVFVADLPAPGSTGPSCFAAAACTPDGDALVLSRQAPPALIISDRGYRRAPVVPGTDELVDVDDDEMILIFSSTVFEEMPQRLARVLHGHPEELLRSDPGAFLLDVFEETGSGAGAVITRGATHPDGGPA</sequence>
<dbReference type="HOGENOM" id="CLU_1560868_0_0_11"/>
<protein>
    <submittedName>
        <fullName evidence="1">Uncharacterized protein</fullName>
    </submittedName>
</protein>
<name>E6SE25_INTC7</name>
<keyword evidence="2" id="KW-1185">Reference proteome</keyword>
<organism evidence="1 2">
    <name type="scientific">Intrasporangium calvum (strain ATCC 23552 / DSM 43043 / JCM 3097 / NBRC 12989 / NCIMB 10167 / NRRL B-3866 / 7 KIP)</name>
    <dbReference type="NCBI Taxonomy" id="710696"/>
    <lineage>
        <taxon>Bacteria</taxon>
        <taxon>Bacillati</taxon>
        <taxon>Actinomycetota</taxon>
        <taxon>Actinomycetes</taxon>
        <taxon>Micrococcales</taxon>
        <taxon>Intrasporangiaceae</taxon>
        <taxon>Intrasporangium</taxon>
    </lineage>
</organism>
<dbReference type="EMBL" id="CP002343">
    <property type="protein sequence ID" value="ADU47638.1"/>
    <property type="molecule type" value="Genomic_DNA"/>
</dbReference>
<dbReference type="Proteomes" id="UP000008914">
    <property type="component" value="Chromosome"/>
</dbReference>
<evidence type="ECO:0000313" key="1">
    <source>
        <dbReference type="EMBL" id="ADU47638.1"/>
    </source>
</evidence>
<proteinExistence type="predicted"/>
<dbReference type="eggNOG" id="ENOG5031YA4">
    <property type="taxonomic scope" value="Bacteria"/>
</dbReference>
<dbReference type="STRING" id="710696.Intca_1117"/>
<reference evidence="1 2" key="1">
    <citation type="journal article" date="2010" name="Stand. Genomic Sci.">
        <title>Complete genome sequence of Intrasporangium calvum type strain (7 KIP).</title>
        <authorList>
            <person name="Del Rio T.G."/>
            <person name="Chertkov O."/>
            <person name="Yasawong M."/>
            <person name="Lucas S."/>
            <person name="Deshpande S."/>
            <person name="Cheng J.F."/>
            <person name="Detter C."/>
            <person name="Tapia R."/>
            <person name="Han C."/>
            <person name="Goodwin L."/>
            <person name="Pitluck S."/>
            <person name="Liolios K."/>
            <person name="Ivanova N."/>
            <person name="Mavromatis K."/>
            <person name="Pati A."/>
            <person name="Chen A."/>
            <person name="Palaniappan K."/>
            <person name="Land M."/>
            <person name="Hauser L."/>
            <person name="Chang Y.J."/>
            <person name="Jeffries C.D."/>
            <person name="Rohde M."/>
            <person name="Pukall R."/>
            <person name="Sikorski J."/>
            <person name="Goker M."/>
            <person name="Woyke T."/>
            <person name="Bristow J."/>
            <person name="Eisen J.A."/>
            <person name="Markowitz V."/>
            <person name="Hugenholtz P."/>
            <person name="Kyrpides N.C."/>
            <person name="Klenk H.P."/>
            <person name="Lapidus A."/>
        </authorList>
    </citation>
    <scope>NUCLEOTIDE SEQUENCE [LARGE SCALE GENOMIC DNA]</scope>
    <source>
        <strain evidence="2">ATCC 23552 / DSM 43043 / JCM 3097 / NBRC 12989 / 7 KIP</strain>
    </source>
</reference>
<dbReference type="KEGG" id="ica:Intca_1117"/>
<dbReference type="AlphaFoldDB" id="E6SE25"/>